<evidence type="ECO:0000313" key="1">
    <source>
        <dbReference type="EMBL" id="KAK0663160.1"/>
    </source>
</evidence>
<reference evidence="1" key="1">
    <citation type="submission" date="2023-06" db="EMBL/GenBank/DDBJ databases">
        <title>Multi-omics analyses reveal the molecular pathogenesis toolkit of Lasiodiplodia hormozganensis, a cross-kingdom pathogen.</title>
        <authorList>
            <person name="Felix C."/>
            <person name="Meneses R."/>
            <person name="Goncalves M.F.M."/>
            <person name="Tilleman L."/>
            <person name="Duarte A.S."/>
            <person name="Jorrin-Novo J.V."/>
            <person name="Van De Peer Y."/>
            <person name="Deforce D."/>
            <person name="Van Nieuwerburgh F."/>
            <person name="Esteves A.C."/>
            <person name="Alves A."/>
        </authorList>
    </citation>
    <scope>NUCLEOTIDE SEQUENCE</scope>
    <source>
        <strain evidence="1">CBS 339.90</strain>
    </source>
</reference>
<keyword evidence="2" id="KW-1185">Reference proteome</keyword>
<accession>A0AA39Z3P0</accession>
<proteinExistence type="predicted"/>
<dbReference type="Proteomes" id="UP001175001">
    <property type="component" value="Unassembled WGS sequence"/>
</dbReference>
<dbReference type="AlphaFoldDB" id="A0AA39Z3P0"/>
<name>A0AA39Z3P0_9PEZI</name>
<protein>
    <submittedName>
        <fullName evidence="1">Uncharacterized protein</fullName>
    </submittedName>
</protein>
<sequence>MHDLFHALSTWDTGPHPPDLTVAVDAHLPRWFRKERIWAVNPILDLTSTDDLPIVPAIRGFVIRTPAISDSSWLALASHLPNLEDLHGVINDKRKQDLAQHRQSRYKLATGLNALNTNNLVHFTLFSRSFGWTRTFRPTSNVLLPDRVDHFSLALNCIMRSPHLNTFRITGDVPISPALFHLPDESTHFPFLEVIELWIAPCAPDGTRYFHGYMPGGGAEEVANYADNDYDDPANTDILGWRLTHFAHQFRWITAAEALRPLVFAAARAVAHHRMPCLDGFQLTVCDLFSPGDGKRIDGLIEYVAPGVSSPFGYGYPPYWTGAYEDPSSVTPRTNIVLPGFEGDLEIAEAWRRVRKGAVVEWKRPEWPN</sequence>
<comment type="caution">
    <text evidence="1">The sequence shown here is derived from an EMBL/GenBank/DDBJ whole genome shotgun (WGS) entry which is preliminary data.</text>
</comment>
<gene>
    <name evidence="1" type="ORF">DIS24_g1206</name>
</gene>
<evidence type="ECO:0000313" key="2">
    <source>
        <dbReference type="Proteomes" id="UP001175001"/>
    </source>
</evidence>
<dbReference type="EMBL" id="JAUJDW010000004">
    <property type="protein sequence ID" value="KAK0663160.1"/>
    <property type="molecule type" value="Genomic_DNA"/>
</dbReference>
<organism evidence="1 2">
    <name type="scientific">Lasiodiplodia hormozganensis</name>
    <dbReference type="NCBI Taxonomy" id="869390"/>
    <lineage>
        <taxon>Eukaryota</taxon>
        <taxon>Fungi</taxon>
        <taxon>Dikarya</taxon>
        <taxon>Ascomycota</taxon>
        <taxon>Pezizomycotina</taxon>
        <taxon>Dothideomycetes</taxon>
        <taxon>Dothideomycetes incertae sedis</taxon>
        <taxon>Botryosphaeriales</taxon>
        <taxon>Botryosphaeriaceae</taxon>
        <taxon>Lasiodiplodia</taxon>
    </lineage>
</organism>